<reference evidence="2 3" key="1">
    <citation type="submission" date="2023-09" db="EMBL/GenBank/DDBJ databases">
        <title>Multi-omics analysis of a traditional fermented food reveals byproduct-associated fungal strains for waste-to-food upcycling.</title>
        <authorList>
            <consortium name="Lawrence Berkeley National Laboratory"/>
            <person name="Rekdal V.M."/>
            <person name="Villalobos-Escobedo J.M."/>
            <person name="Rodriguez-Valeron N."/>
            <person name="Garcia M.O."/>
            <person name="Vasquez D.P."/>
            <person name="Damayanti I."/>
            <person name="Sorensen P.M."/>
            <person name="Baidoo E.E."/>
            <person name="De Carvalho A.C."/>
            <person name="Riley R."/>
            <person name="Lipzen A."/>
            <person name="He G."/>
            <person name="Yan M."/>
            <person name="Haridas S."/>
            <person name="Daum C."/>
            <person name="Yoshinaga Y."/>
            <person name="Ng V."/>
            <person name="Grigoriev I.V."/>
            <person name="Munk R."/>
            <person name="Nuraida L."/>
            <person name="Wijaya C.H."/>
            <person name="Morales P.-C."/>
            <person name="Keasling J.D."/>
        </authorList>
    </citation>
    <scope>NUCLEOTIDE SEQUENCE [LARGE SCALE GENOMIC DNA]</scope>
    <source>
        <strain evidence="2 3">FGSC 2613</strain>
    </source>
</reference>
<sequence length="168" mass="18840">MALVRIPGMFSMLATPTSPSIPFRVRITICITSHHTPVRTAAAAALLLPLPGCQGYILQQQETSWLGLFFPPFMFPMPASLDYTHLPCLYQYGPWPIAVNHGETVFLLITPYRPLFSLSSVGVCSHVSVWVGWYTCALSITYLLCLMMTFGNIPYRCAFEMIQNNPYL</sequence>
<proteinExistence type="predicted"/>
<protein>
    <submittedName>
        <fullName evidence="2">Uncharacterized protein</fullName>
    </submittedName>
</protein>
<organism evidence="2 3">
    <name type="scientific">Neurospora intermedia</name>
    <dbReference type="NCBI Taxonomy" id="5142"/>
    <lineage>
        <taxon>Eukaryota</taxon>
        <taxon>Fungi</taxon>
        <taxon>Dikarya</taxon>
        <taxon>Ascomycota</taxon>
        <taxon>Pezizomycotina</taxon>
        <taxon>Sordariomycetes</taxon>
        <taxon>Sordariomycetidae</taxon>
        <taxon>Sordariales</taxon>
        <taxon>Sordariaceae</taxon>
        <taxon>Neurospora</taxon>
    </lineage>
</organism>
<keyword evidence="1" id="KW-0472">Membrane</keyword>
<evidence type="ECO:0000313" key="2">
    <source>
        <dbReference type="EMBL" id="KAL0473600.1"/>
    </source>
</evidence>
<name>A0ABR3DLQ4_NEUIN</name>
<evidence type="ECO:0000256" key="1">
    <source>
        <dbReference type="SAM" id="Phobius"/>
    </source>
</evidence>
<keyword evidence="1" id="KW-1133">Transmembrane helix</keyword>
<comment type="caution">
    <text evidence="2">The sequence shown here is derived from an EMBL/GenBank/DDBJ whole genome shotgun (WGS) entry which is preliminary data.</text>
</comment>
<feature type="transmembrane region" description="Helical" evidence="1">
    <location>
        <begin position="130"/>
        <end position="153"/>
    </location>
</feature>
<evidence type="ECO:0000313" key="3">
    <source>
        <dbReference type="Proteomes" id="UP001451303"/>
    </source>
</evidence>
<keyword evidence="3" id="KW-1185">Reference proteome</keyword>
<gene>
    <name evidence="2" type="ORF">QR685DRAFT_180112</name>
</gene>
<accession>A0ABR3DLQ4</accession>
<dbReference type="Proteomes" id="UP001451303">
    <property type="component" value="Unassembled WGS sequence"/>
</dbReference>
<keyword evidence="1" id="KW-0812">Transmembrane</keyword>
<dbReference type="EMBL" id="JAVLET010000002">
    <property type="protein sequence ID" value="KAL0473600.1"/>
    <property type="molecule type" value="Genomic_DNA"/>
</dbReference>